<feature type="compositionally biased region" description="Low complexity" evidence="1">
    <location>
        <begin position="205"/>
        <end position="216"/>
    </location>
</feature>
<gene>
    <name evidence="2" type="ORF">C7M84_007315</name>
</gene>
<feature type="compositionally biased region" description="Pro residues" evidence="1">
    <location>
        <begin position="172"/>
        <end position="182"/>
    </location>
</feature>
<protein>
    <submittedName>
        <fullName evidence="2">Uncharacterized protein</fullName>
    </submittedName>
</protein>
<evidence type="ECO:0000313" key="3">
    <source>
        <dbReference type="Proteomes" id="UP000283509"/>
    </source>
</evidence>
<dbReference type="Proteomes" id="UP000283509">
    <property type="component" value="Unassembled WGS sequence"/>
</dbReference>
<feature type="compositionally biased region" description="Pro residues" evidence="1">
    <location>
        <begin position="195"/>
        <end position="204"/>
    </location>
</feature>
<name>A0A3R7PQU0_PENVA</name>
<dbReference type="EMBL" id="QCYY01001924">
    <property type="protein sequence ID" value="ROT74198.1"/>
    <property type="molecule type" value="Genomic_DNA"/>
</dbReference>
<evidence type="ECO:0000313" key="2">
    <source>
        <dbReference type="EMBL" id="ROT74198.1"/>
    </source>
</evidence>
<accession>A0A3R7PQU0</accession>
<keyword evidence="3" id="KW-1185">Reference proteome</keyword>
<sequence>MGRGGRREEGWRGRSQSIWPFLLPDSRPCVPQRGLSGATDNARLLVKPHLCSFRTQASNHFYSPLLQNFPSPTSLLPYPFPISLKHHPPHFPYSPTPPLTPPRPLPSTTPSYTPEIFRPFTPRIFLHYSPTIPKMLSPPSPPTSYDLTQVTLPTPTIGQVPLPLPTLSSPHLQPPTTHPPQVLPLTPHHLLNSFSPPPPHPPQTHLPFLTTLTPPLTTSPPIPQPPLIRQPLPFPNTPTSSTPRHNPPHPTPSPPPLHPSPPPLPAIPNFLLRSPCSYQRGGMLSENVLATGRKNVNTQAADTLRAVRPLMFPLDPSSLSYTFTEMFPFPSHSIHSQIPHSRSLTLKGTAPFLPSHLYSMQLVPFSLTVTSKTSPLFTHACTQRHPSPFSLTPTLR</sequence>
<feature type="region of interest" description="Disordered" evidence="1">
    <location>
        <begin position="166"/>
        <end position="266"/>
    </location>
</feature>
<proteinExistence type="predicted"/>
<organism evidence="2 3">
    <name type="scientific">Penaeus vannamei</name>
    <name type="common">Whiteleg shrimp</name>
    <name type="synonym">Litopenaeus vannamei</name>
    <dbReference type="NCBI Taxonomy" id="6689"/>
    <lineage>
        <taxon>Eukaryota</taxon>
        <taxon>Metazoa</taxon>
        <taxon>Ecdysozoa</taxon>
        <taxon>Arthropoda</taxon>
        <taxon>Crustacea</taxon>
        <taxon>Multicrustacea</taxon>
        <taxon>Malacostraca</taxon>
        <taxon>Eumalacostraca</taxon>
        <taxon>Eucarida</taxon>
        <taxon>Decapoda</taxon>
        <taxon>Dendrobranchiata</taxon>
        <taxon>Penaeoidea</taxon>
        <taxon>Penaeidae</taxon>
        <taxon>Penaeus</taxon>
    </lineage>
</organism>
<comment type="caution">
    <text evidence="2">The sequence shown here is derived from an EMBL/GenBank/DDBJ whole genome shotgun (WGS) entry which is preliminary data.</text>
</comment>
<dbReference type="PRINTS" id="PR01217">
    <property type="entry name" value="PRICHEXTENSN"/>
</dbReference>
<evidence type="ECO:0000256" key="1">
    <source>
        <dbReference type="SAM" id="MobiDB-lite"/>
    </source>
</evidence>
<reference evidence="2 3" key="2">
    <citation type="submission" date="2019-01" db="EMBL/GenBank/DDBJ databases">
        <title>The decoding of complex shrimp genome reveals the adaptation for benthos swimmer, frequently molting mechanism and breeding impact on genome.</title>
        <authorList>
            <person name="Sun Y."/>
            <person name="Gao Y."/>
            <person name="Yu Y."/>
        </authorList>
    </citation>
    <scope>NUCLEOTIDE SEQUENCE [LARGE SCALE GENOMIC DNA]</scope>
    <source>
        <tissue evidence="2">Muscle</tissue>
    </source>
</reference>
<feature type="compositionally biased region" description="Low complexity" evidence="1">
    <location>
        <begin position="183"/>
        <end position="194"/>
    </location>
</feature>
<feature type="compositionally biased region" description="Pro residues" evidence="1">
    <location>
        <begin position="217"/>
        <end position="236"/>
    </location>
</feature>
<reference evidence="2 3" key="1">
    <citation type="submission" date="2018-04" db="EMBL/GenBank/DDBJ databases">
        <authorList>
            <person name="Zhang X."/>
            <person name="Yuan J."/>
            <person name="Li F."/>
            <person name="Xiang J."/>
        </authorList>
    </citation>
    <scope>NUCLEOTIDE SEQUENCE [LARGE SCALE GENOMIC DNA]</scope>
    <source>
        <tissue evidence="2">Muscle</tissue>
    </source>
</reference>
<dbReference type="AlphaFoldDB" id="A0A3R7PQU0"/>
<feature type="compositionally biased region" description="Pro residues" evidence="1">
    <location>
        <begin position="248"/>
        <end position="266"/>
    </location>
</feature>